<dbReference type="GO" id="GO:0005737">
    <property type="term" value="C:cytoplasm"/>
    <property type="evidence" value="ECO:0007669"/>
    <property type="project" value="TreeGrafter"/>
</dbReference>
<dbReference type="InterPro" id="IPR015421">
    <property type="entry name" value="PyrdxlP-dep_Trfase_major"/>
</dbReference>
<dbReference type="PANTHER" id="PTHR45677:SF8">
    <property type="entry name" value="CYSTEINE SULFINIC ACID DECARBOXYLASE"/>
    <property type="match status" value="1"/>
</dbReference>
<comment type="similarity">
    <text evidence="2 7">Belongs to the group II decarboxylase family.</text>
</comment>
<dbReference type="SUPFAM" id="SSF53383">
    <property type="entry name" value="PLP-dependent transferases"/>
    <property type="match status" value="1"/>
</dbReference>
<protein>
    <submittedName>
        <fullName evidence="8">Aspartate aminotransferase family protein</fullName>
    </submittedName>
</protein>
<keyword evidence="8" id="KW-0032">Aminotransferase</keyword>
<comment type="caution">
    <text evidence="8">The sequence shown here is derived from an EMBL/GenBank/DDBJ whole genome shotgun (WGS) entry which is preliminary data.</text>
</comment>
<dbReference type="InterPro" id="IPR002129">
    <property type="entry name" value="PyrdxlP-dep_de-COase"/>
</dbReference>
<organism evidence="8 9">
    <name type="scientific">Streptomyces marianii</name>
    <dbReference type="NCBI Taxonomy" id="1817406"/>
    <lineage>
        <taxon>Bacteria</taxon>
        <taxon>Bacillati</taxon>
        <taxon>Actinomycetota</taxon>
        <taxon>Actinomycetes</taxon>
        <taxon>Kitasatosporales</taxon>
        <taxon>Streptomycetaceae</taxon>
        <taxon>Streptomyces</taxon>
    </lineage>
</organism>
<reference evidence="8 9" key="1">
    <citation type="submission" date="2019-05" db="EMBL/GenBank/DDBJ databases">
        <title>Streptomyces marianii sp. nov., a novel marine actinomycete from southern coast of India.</title>
        <authorList>
            <person name="Iniyan A.M."/>
            <person name="Wink J."/>
            <person name="Ramprasad E."/>
            <person name="Ramana C.V."/>
            <person name="Bunk B."/>
            <person name="Sproer C."/>
            <person name="Joseph F.-J.R.S."/>
            <person name="Vincent S.G.P."/>
        </authorList>
    </citation>
    <scope>NUCLEOTIDE SEQUENCE [LARGE SCALE GENOMIC DNA]</scope>
    <source>
        <strain evidence="8 9">ICN19</strain>
    </source>
</reference>
<evidence type="ECO:0000256" key="5">
    <source>
        <dbReference type="ARBA" id="ARBA00023239"/>
    </source>
</evidence>
<dbReference type="InterPro" id="IPR015424">
    <property type="entry name" value="PyrdxlP-dep_Trfase"/>
</dbReference>
<dbReference type="AlphaFoldDB" id="A0A5R9EEF6"/>
<proteinExistence type="inferred from homology"/>
<keyword evidence="5 7" id="KW-0456">Lyase</keyword>
<dbReference type="GO" id="GO:0019752">
    <property type="term" value="P:carboxylic acid metabolic process"/>
    <property type="evidence" value="ECO:0007669"/>
    <property type="project" value="InterPro"/>
</dbReference>
<dbReference type="Gene3D" id="3.90.1150.10">
    <property type="entry name" value="Aspartate Aminotransferase, domain 1"/>
    <property type="match status" value="1"/>
</dbReference>
<comment type="cofactor">
    <cofactor evidence="1 6 7">
        <name>pyridoxal 5'-phosphate</name>
        <dbReference type="ChEBI" id="CHEBI:597326"/>
    </cofactor>
</comment>
<dbReference type="EMBL" id="VAWE01000001">
    <property type="protein sequence ID" value="TLQ48650.1"/>
    <property type="molecule type" value="Genomic_DNA"/>
</dbReference>
<evidence type="ECO:0000313" key="8">
    <source>
        <dbReference type="EMBL" id="TLQ48650.1"/>
    </source>
</evidence>
<name>A0A5R9EEF6_9ACTN</name>
<evidence type="ECO:0000256" key="6">
    <source>
        <dbReference type="PIRSR" id="PIRSR602129-50"/>
    </source>
</evidence>
<dbReference type="OrthoDB" id="3335676at2"/>
<sequence length="546" mass="60075">MRYQDILAGLRDAFPQPVSAPFHDSYVAHTVLRALDGLDDLKNDTPLLGHREDLDYDTARATTLAEEGEPLEAVVAELVSYFEGFTIWGHPHTQQNVIPPATIPSVVGMTLAHMYNPNIVSDEYSHRVAVAEVEVVAACSSLLGYTPHQAGGLFTFGGTATNLYGVKVGLEKAQPGAMNTGTRDELVTFASDRSHYCRITVAGWLGIGTDNSIAVPTNNRSEMDVGALRSAMEQAISAGKKIAAVICTIGTTDAFGIDDLEAVVRTRDELVEKHSLSYKPHVHADAVSGWAWSVFNDYDFEANPLGFKPLTIRALSDASHRIKALSMADSVGVDFHKTGFTPYICSLILFKDGRDLQLLGREPETMPMLYQHGDYHPGLYTLETSRMGGSALAALANLRLFGKQGWRAVLGHLIDLSQHLREQLAGQPRIRVLNRESLGIVTLFRAYPDGVDTFDIEERELSDPAMREEVRAHNEYNRRVADYLHDRAMHGLGVAISRTEAYQETHYGEPVLALKSYLVSPFDDEASVELVVQNVLQARQALAQED</sequence>
<feature type="modified residue" description="N6-(pyridoxal phosphate)lysine" evidence="6">
    <location>
        <position position="337"/>
    </location>
</feature>
<dbReference type="PANTHER" id="PTHR45677">
    <property type="entry name" value="GLUTAMATE DECARBOXYLASE-RELATED"/>
    <property type="match status" value="1"/>
</dbReference>
<evidence type="ECO:0000256" key="4">
    <source>
        <dbReference type="ARBA" id="ARBA00022898"/>
    </source>
</evidence>
<dbReference type="Pfam" id="PF00282">
    <property type="entry name" value="Pyridoxal_deC"/>
    <property type="match status" value="1"/>
</dbReference>
<gene>
    <name evidence="8" type="ORF">FEF34_34380</name>
</gene>
<dbReference type="RefSeq" id="WP_138057899.1">
    <property type="nucleotide sequence ID" value="NZ_VAWE01000001.1"/>
</dbReference>
<keyword evidence="4 6" id="KW-0663">Pyridoxal phosphate</keyword>
<evidence type="ECO:0000256" key="3">
    <source>
        <dbReference type="ARBA" id="ARBA00022793"/>
    </source>
</evidence>
<dbReference type="GO" id="GO:0008483">
    <property type="term" value="F:transaminase activity"/>
    <property type="evidence" value="ECO:0007669"/>
    <property type="project" value="UniProtKB-KW"/>
</dbReference>
<evidence type="ECO:0000256" key="1">
    <source>
        <dbReference type="ARBA" id="ARBA00001933"/>
    </source>
</evidence>
<keyword evidence="3" id="KW-0210">Decarboxylase</keyword>
<evidence type="ECO:0000256" key="7">
    <source>
        <dbReference type="RuleBase" id="RU000382"/>
    </source>
</evidence>
<dbReference type="InterPro" id="IPR015422">
    <property type="entry name" value="PyrdxlP-dep_Trfase_small"/>
</dbReference>
<dbReference type="GO" id="GO:0004058">
    <property type="term" value="F:aromatic-L-amino-acid decarboxylase activity"/>
    <property type="evidence" value="ECO:0007669"/>
    <property type="project" value="UniProtKB-ARBA"/>
</dbReference>
<dbReference type="GO" id="GO:0030170">
    <property type="term" value="F:pyridoxal phosphate binding"/>
    <property type="evidence" value="ECO:0007669"/>
    <property type="project" value="InterPro"/>
</dbReference>
<dbReference type="Proteomes" id="UP000305921">
    <property type="component" value="Unassembled WGS sequence"/>
</dbReference>
<evidence type="ECO:0000313" key="9">
    <source>
        <dbReference type="Proteomes" id="UP000305921"/>
    </source>
</evidence>
<dbReference type="Gene3D" id="3.40.640.10">
    <property type="entry name" value="Type I PLP-dependent aspartate aminotransferase-like (Major domain)"/>
    <property type="match status" value="1"/>
</dbReference>
<keyword evidence="8" id="KW-0808">Transferase</keyword>
<keyword evidence="9" id="KW-1185">Reference proteome</keyword>
<accession>A0A5R9EEF6</accession>
<evidence type="ECO:0000256" key="2">
    <source>
        <dbReference type="ARBA" id="ARBA00009533"/>
    </source>
</evidence>